<sequence length="529" mass="56832">MNKAREKPSATDRHAKKIAAAIANGRPPPFSPDLDQYLEESPYEIFSAFDGAAQHMPPKGKEEALAFGYLFLLQALLERIRYRTDRGYADAVELIARFQADVAARAEVGEVDGYMLDYVSGALHQAKIPTLPQLSAASAKHCRDDESRSIPADIGAALDGLLQACGNDPFGLVGSLAEFGHSMPEDARASLASGLALSGRPEAREAAVLFLLDSSPAVRNAAAGALAQAASSLSPVDLRRLIAMRNWRPENERADVDVVIRNARSAGVACARWETGGTEAILASGIDGASTQAFLLISPAGRRRRISSILTKGAIADAWSGEPETRRRIEAAIAAAGTDLPTIDVSRCYLDRMLSHGLALAIDQGVVPPLGLLQVAETIGGVDWQPARIDFHKALAELVEAVPEDMSDPATIVEVLQRSDELADIEALEESWFEDDSQIAEIAAGRYGRGRAKLVAYLLQSVVARRRDKWADVFLRTALWMREAPPEADLCWPELTLVTKAIAGGRDLTEIGLMRAIAERTIAVLASAG</sequence>
<dbReference type="RefSeq" id="WP_066513571.1">
    <property type="nucleotide sequence ID" value="NZ_LNCU01000107.1"/>
</dbReference>
<dbReference type="EMBL" id="LNCU01000107">
    <property type="protein sequence ID" value="KWV48543.1"/>
    <property type="molecule type" value="Genomic_DNA"/>
</dbReference>
<reference evidence="1 2" key="1">
    <citation type="submission" date="2015-11" db="EMBL/GenBank/DDBJ databases">
        <title>Draft Genome Sequence of the Strain BR 10303 (Bradyrhizobium sp.) isolated from nodules of Centrolobium paraense.</title>
        <authorList>
            <person name="Zelli J.E."/>
            <person name="Simoes-Araujo J.L."/>
            <person name="Barauna A.C."/>
            <person name="Silva K."/>
        </authorList>
    </citation>
    <scope>NUCLEOTIDE SEQUENCE [LARGE SCALE GENOMIC DNA]</scope>
    <source>
        <strain evidence="1 2">BR 10303</strain>
    </source>
</reference>
<keyword evidence="2" id="KW-1185">Reference proteome</keyword>
<dbReference type="Proteomes" id="UP000057737">
    <property type="component" value="Unassembled WGS sequence"/>
</dbReference>
<evidence type="ECO:0000313" key="1">
    <source>
        <dbReference type="EMBL" id="KWV48543.1"/>
    </source>
</evidence>
<dbReference type="AlphaFoldDB" id="A0A109JGK4"/>
<proteinExistence type="predicted"/>
<comment type="caution">
    <text evidence="1">The sequence shown here is derived from an EMBL/GenBank/DDBJ whole genome shotgun (WGS) entry which is preliminary data.</text>
</comment>
<organism evidence="1 2">
    <name type="scientific">Bradyrhizobium macuxiense</name>
    <dbReference type="NCBI Taxonomy" id="1755647"/>
    <lineage>
        <taxon>Bacteria</taxon>
        <taxon>Pseudomonadati</taxon>
        <taxon>Pseudomonadota</taxon>
        <taxon>Alphaproteobacteria</taxon>
        <taxon>Hyphomicrobiales</taxon>
        <taxon>Nitrobacteraceae</taxon>
        <taxon>Bradyrhizobium</taxon>
    </lineage>
</organism>
<gene>
    <name evidence="1" type="ORF">AS156_18965</name>
</gene>
<name>A0A109JGK4_9BRAD</name>
<evidence type="ECO:0000313" key="2">
    <source>
        <dbReference type="Proteomes" id="UP000057737"/>
    </source>
</evidence>
<protein>
    <submittedName>
        <fullName evidence="1">Uncharacterized protein</fullName>
    </submittedName>
</protein>
<dbReference type="OrthoDB" id="7486157at2"/>
<accession>A0A109JGK4</accession>